<evidence type="ECO:0000313" key="2">
    <source>
        <dbReference type="Proteomes" id="UP001186047"/>
    </source>
</evidence>
<gene>
    <name evidence="1" type="ORF">RZO31_10070</name>
</gene>
<sequence>MDKTFKQRLEILPIKNIEHPVGNTKYYAAVHVKSLIAQADEEFQELFDKYSNLNDNYEKEVIRSSKLETQIIGLKSQLQQQALPVLPEYVAGTIESIPDHYSAFEALDLIKSKVKTLPEENKDWLPVFNWLCEGIENQDIFALAFITRKYEVEKPQLFYLKNKLTTSYLALDTNTGYYEHWGEEIIPKLLNKQGYKISFTKEEIDSMHAESYEQIEVAE</sequence>
<dbReference type="Pfam" id="PF07852">
    <property type="entry name" value="DUF1642"/>
    <property type="match status" value="1"/>
</dbReference>
<proteinExistence type="predicted"/>
<dbReference type="InterPro" id="IPR012865">
    <property type="entry name" value="DUF1642"/>
</dbReference>
<evidence type="ECO:0000313" key="1">
    <source>
        <dbReference type="EMBL" id="MDV2633208.1"/>
    </source>
</evidence>
<dbReference type="RefSeq" id="WP_317059299.1">
    <property type="nucleotide sequence ID" value="NZ_JAWHVL010000025.1"/>
</dbReference>
<name>A0AAE4NR20_9LACT</name>
<dbReference type="EMBL" id="JAWHVL010000025">
    <property type="protein sequence ID" value="MDV2633208.1"/>
    <property type="molecule type" value="Genomic_DNA"/>
</dbReference>
<dbReference type="AlphaFoldDB" id="A0AAE4NR20"/>
<accession>A0AAE4NR20</accession>
<organism evidence="1 2">
    <name type="scientific">Lactococcus lactis</name>
    <dbReference type="NCBI Taxonomy" id="1358"/>
    <lineage>
        <taxon>Bacteria</taxon>
        <taxon>Bacillati</taxon>
        <taxon>Bacillota</taxon>
        <taxon>Bacilli</taxon>
        <taxon>Lactobacillales</taxon>
        <taxon>Streptococcaceae</taxon>
        <taxon>Lactococcus</taxon>
    </lineage>
</organism>
<reference evidence="1" key="1">
    <citation type="submission" date="2023-10" db="EMBL/GenBank/DDBJ databases">
        <title>Production of high quality cheese from raw caw milk (raw cheese).</title>
        <authorList>
            <person name="Samouris G."/>
        </authorList>
    </citation>
    <scope>NUCLEOTIDE SEQUENCE</scope>
    <source>
        <strain evidence="1">M17-3</strain>
    </source>
</reference>
<comment type="caution">
    <text evidence="1">The sequence shown here is derived from an EMBL/GenBank/DDBJ whole genome shotgun (WGS) entry which is preliminary data.</text>
</comment>
<protein>
    <submittedName>
        <fullName evidence="1">DUF1642 domain-containing protein</fullName>
    </submittedName>
</protein>
<dbReference type="Proteomes" id="UP001186047">
    <property type="component" value="Unassembled WGS sequence"/>
</dbReference>